<dbReference type="AlphaFoldDB" id="A0AAU9S260"/>
<dbReference type="GO" id="GO:0005179">
    <property type="term" value="F:hormone activity"/>
    <property type="evidence" value="ECO:0007669"/>
    <property type="project" value="UniProtKB-KW"/>
</dbReference>
<dbReference type="PANTHER" id="PTHR33136">
    <property type="entry name" value="RAPID ALKALINIZATION FACTOR-LIKE"/>
    <property type="match status" value="1"/>
</dbReference>
<feature type="chain" id="PRO_5043628128" description="Rapid ALkalinization Factor" evidence="7">
    <location>
        <begin position="31"/>
        <end position="118"/>
    </location>
</feature>
<gene>
    <name evidence="8" type="ORF">TAV2_LOCUS11874</name>
</gene>
<accession>A0AAU9S260</accession>
<dbReference type="GO" id="GO:0005576">
    <property type="term" value="C:extracellular region"/>
    <property type="evidence" value="ECO:0007669"/>
    <property type="project" value="UniProtKB-SubCell"/>
</dbReference>
<dbReference type="GO" id="GO:0009506">
    <property type="term" value="C:plasmodesma"/>
    <property type="evidence" value="ECO:0007669"/>
    <property type="project" value="TreeGrafter"/>
</dbReference>
<sequence>MENKGKNSRYPCLRLTTLLALLILVQKLSSNSGFVGAENGHCNGSIGVCNENGEEMAMESEISQRLLGSVKYITVGALKPNLPACGGGGRGVPYSGSCLPPASNPENWGCSYYYRCRK</sequence>
<evidence type="ECO:0000313" key="8">
    <source>
        <dbReference type="EMBL" id="CAH2056646.1"/>
    </source>
</evidence>
<keyword evidence="5 7" id="KW-0732">Signal</keyword>
<dbReference type="Proteomes" id="UP000836841">
    <property type="component" value="Unassembled WGS sequence"/>
</dbReference>
<evidence type="ECO:0000256" key="3">
    <source>
        <dbReference type="ARBA" id="ARBA00022525"/>
    </source>
</evidence>
<comment type="caution">
    <text evidence="8">The sequence shown here is derived from an EMBL/GenBank/DDBJ whole genome shotgun (WGS) entry which is preliminary data.</text>
</comment>
<keyword evidence="6" id="KW-1015">Disulfide bond</keyword>
<reference evidence="8 9" key="1">
    <citation type="submission" date="2022-03" db="EMBL/GenBank/DDBJ databases">
        <authorList>
            <person name="Nunn A."/>
            <person name="Chopra R."/>
            <person name="Nunn A."/>
            <person name="Contreras Garrido A."/>
        </authorList>
    </citation>
    <scope>NUCLEOTIDE SEQUENCE [LARGE SCALE GENOMIC DNA]</scope>
</reference>
<evidence type="ECO:0000256" key="5">
    <source>
        <dbReference type="ARBA" id="ARBA00022729"/>
    </source>
</evidence>
<evidence type="ECO:0000256" key="2">
    <source>
        <dbReference type="ARBA" id="ARBA00009178"/>
    </source>
</evidence>
<proteinExistence type="inferred from homology"/>
<keyword evidence="3" id="KW-0964">Secreted</keyword>
<organism evidence="8 9">
    <name type="scientific">Thlaspi arvense</name>
    <name type="common">Field penny-cress</name>
    <dbReference type="NCBI Taxonomy" id="13288"/>
    <lineage>
        <taxon>Eukaryota</taxon>
        <taxon>Viridiplantae</taxon>
        <taxon>Streptophyta</taxon>
        <taxon>Embryophyta</taxon>
        <taxon>Tracheophyta</taxon>
        <taxon>Spermatophyta</taxon>
        <taxon>Magnoliopsida</taxon>
        <taxon>eudicotyledons</taxon>
        <taxon>Gunneridae</taxon>
        <taxon>Pentapetalae</taxon>
        <taxon>rosids</taxon>
        <taxon>malvids</taxon>
        <taxon>Brassicales</taxon>
        <taxon>Brassicaceae</taxon>
        <taxon>Thlaspideae</taxon>
        <taxon>Thlaspi</taxon>
    </lineage>
</organism>
<keyword evidence="9" id="KW-1185">Reference proteome</keyword>
<evidence type="ECO:0000256" key="4">
    <source>
        <dbReference type="ARBA" id="ARBA00022702"/>
    </source>
</evidence>
<evidence type="ECO:0008006" key="10">
    <source>
        <dbReference type="Google" id="ProtNLM"/>
    </source>
</evidence>
<comment type="similarity">
    <text evidence="2">Belongs to the plant rapid alkalinization factor (RALF) family.</text>
</comment>
<dbReference type="GO" id="GO:0019722">
    <property type="term" value="P:calcium-mediated signaling"/>
    <property type="evidence" value="ECO:0007669"/>
    <property type="project" value="TreeGrafter"/>
</dbReference>
<evidence type="ECO:0000256" key="7">
    <source>
        <dbReference type="SAM" id="SignalP"/>
    </source>
</evidence>
<dbReference type="InterPro" id="IPR008801">
    <property type="entry name" value="RALF"/>
</dbReference>
<name>A0AAU9S260_THLAR</name>
<dbReference type="EMBL" id="CAJVSB020000503">
    <property type="protein sequence ID" value="CAH2056646.1"/>
    <property type="molecule type" value="Genomic_DNA"/>
</dbReference>
<evidence type="ECO:0000313" key="9">
    <source>
        <dbReference type="Proteomes" id="UP000836841"/>
    </source>
</evidence>
<protein>
    <recommendedName>
        <fullName evidence="10">Rapid ALkalinization Factor</fullName>
    </recommendedName>
</protein>
<evidence type="ECO:0000256" key="6">
    <source>
        <dbReference type="ARBA" id="ARBA00023157"/>
    </source>
</evidence>
<evidence type="ECO:0000256" key="1">
    <source>
        <dbReference type="ARBA" id="ARBA00004613"/>
    </source>
</evidence>
<comment type="subcellular location">
    <subcellularLocation>
        <location evidence="1">Secreted</location>
    </subcellularLocation>
</comment>
<dbReference type="Pfam" id="PF05498">
    <property type="entry name" value="RALF"/>
    <property type="match status" value="1"/>
</dbReference>
<feature type="signal peptide" evidence="7">
    <location>
        <begin position="1"/>
        <end position="30"/>
    </location>
</feature>
<dbReference type="PANTHER" id="PTHR33136:SF4">
    <property type="entry name" value="PROTEIN RALF-LIKE 32"/>
    <property type="match status" value="1"/>
</dbReference>
<dbReference type="GO" id="GO:0040008">
    <property type="term" value="P:regulation of growth"/>
    <property type="evidence" value="ECO:0007669"/>
    <property type="project" value="UniProtKB-ARBA"/>
</dbReference>
<keyword evidence="4" id="KW-0372">Hormone</keyword>